<evidence type="ECO:0000313" key="1">
    <source>
        <dbReference type="EMBL" id="MBA5779522.1"/>
    </source>
</evidence>
<dbReference type="AlphaFoldDB" id="A0A839AKX6"/>
<accession>A0A839AKX6</accession>
<reference evidence="1 2" key="1">
    <citation type="submission" date="2020-07" db="EMBL/GenBank/DDBJ databases">
        <title>Stappia sp., F7233, whole genome shotgun sequencing project.</title>
        <authorList>
            <person name="Jiang S."/>
            <person name="Liu Z.W."/>
            <person name="Du Z.J."/>
        </authorList>
    </citation>
    <scope>NUCLEOTIDE SEQUENCE [LARGE SCALE GENOMIC DNA]</scope>
    <source>
        <strain evidence="1 2">F7233</strain>
    </source>
</reference>
<name>A0A839AKX6_9HYPH</name>
<dbReference type="Gene3D" id="2.40.300.10">
    <property type="entry name" value="Head decoration protein D"/>
    <property type="match status" value="1"/>
</dbReference>
<dbReference type="RefSeq" id="WP_182168347.1">
    <property type="nucleotide sequence ID" value="NZ_JACFXV010000069.1"/>
</dbReference>
<dbReference type="Proteomes" id="UP000541109">
    <property type="component" value="Unassembled WGS sequence"/>
</dbReference>
<evidence type="ECO:0000313" key="2">
    <source>
        <dbReference type="Proteomes" id="UP000541109"/>
    </source>
</evidence>
<keyword evidence="2" id="KW-1185">Reference proteome</keyword>
<protein>
    <submittedName>
        <fullName evidence="1">Head decoration protein</fullName>
    </submittedName>
</protein>
<dbReference type="EMBL" id="JACFXV010000069">
    <property type="protein sequence ID" value="MBA5779522.1"/>
    <property type="molecule type" value="Genomic_DNA"/>
</dbReference>
<proteinExistence type="predicted"/>
<comment type="caution">
    <text evidence="1">The sequence shown here is derived from an EMBL/GenBank/DDBJ whole genome shotgun (WGS) entry which is preliminary data.</text>
</comment>
<dbReference type="InterPro" id="IPR004195">
    <property type="entry name" value="Head_decoration_D"/>
</dbReference>
<gene>
    <name evidence="1" type="ORF">H2509_20520</name>
</gene>
<organism evidence="1 2">
    <name type="scientific">Stappia albiluteola</name>
    <dbReference type="NCBI Taxonomy" id="2758565"/>
    <lineage>
        <taxon>Bacteria</taxon>
        <taxon>Pseudomonadati</taxon>
        <taxon>Pseudomonadota</taxon>
        <taxon>Alphaproteobacteria</taxon>
        <taxon>Hyphomicrobiales</taxon>
        <taxon>Stappiaceae</taxon>
        <taxon>Stappia</taxon>
    </lineage>
</organism>
<dbReference type="Pfam" id="PF02924">
    <property type="entry name" value="HDPD"/>
    <property type="match status" value="1"/>
</dbReference>
<sequence length="118" mass="12170">MPTYSYQPGGLVAGPYPLAHRTVTIASGQELERGAVLGRVTADDKYVLSATAAVDGSADPVAVLPDAVDATGGDVTVQAFFSGEFAADKLVYGTGHDADTVEAACRVTGLPIFVRKRV</sequence>